<evidence type="ECO:0000256" key="1">
    <source>
        <dbReference type="ARBA" id="ARBA00010552"/>
    </source>
</evidence>
<dbReference type="Gene3D" id="3.30.1330.40">
    <property type="entry name" value="RutC-like"/>
    <property type="match status" value="1"/>
</dbReference>
<evidence type="ECO:0000313" key="2">
    <source>
        <dbReference type="EMBL" id="CAA6801410.1"/>
    </source>
</evidence>
<dbReference type="GO" id="GO:0005829">
    <property type="term" value="C:cytosol"/>
    <property type="evidence" value="ECO:0007669"/>
    <property type="project" value="TreeGrafter"/>
</dbReference>
<dbReference type="PANTHER" id="PTHR11803:SF58">
    <property type="entry name" value="PROTEIN HMF1-RELATED"/>
    <property type="match status" value="1"/>
</dbReference>
<dbReference type="SUPFAM" id="SSF55298">
    <property type="entry name" value="YjgF-like"/>
    <property type="match status" value="1"/>
</dbReference>
<dbReference type="EMBL" id="CACVAS010000020">
    <property type="protein sequence ID" value="CAA6801410.1"/>
    <property type="molecule type" value="Genomic_DNA"/>
</dbReference>
<dbReference type="InterPro" id="IPR006175">
    <property type="entry name" value="YjgF/YER057c/UK114"/>
</dbReference>
<dbReference type="InterPro" id="IPR035959">
    <property type="entry name" value="RutC-like_sf"/>
</dbReference>
<dbReference type="AlphaFoldDB" id="A0A6S6RWQ3"/>
<dbReference type="PROSITE" id="PS01094">
    <property type="entry name" value="UPF0076"/>
    <property type="match status" value="1"/>
</dbReference>
<name>A0A6S6RWQ3_9BACT</name>
<reference evidence="2" key="1">
    <citation type="submission" date="2020-01" db="EMBL/GenBank/DDBJ databases">
        <authorList>
            <person name="Meier V. D."/>
            <person name="Meier V D."/>
        </authorList>
    </citation>
    <scope>NUCLEOTIDE SEQUENCE</scope>
    <source>
        <strain evidence="2">HLG_WM_MAG_01</strain>
    </source>
</reference>
<gene>
    <name evidence="2" type="ORF">HELGO_WM2441</name>
</gene>
<organism evidence="2">
    <name type="scientific">uncultured Sulfurovum sp</name>
    <dbReference type="NCBI Taxonomy" id="269237"/>
    <lineage>
        <taxon>Bacteria</taxon>
        <taxon>Pseudomonadati</taxon>
        <taxon>Campylobacterota</taxon>
        <taxon>Epsilonproteobacteria</taxon>
        <taxon>Campylobacterales</taxon>
        <taxon>Sulfurovaceae</taxon>
        <taxon>Sulfurovum</taxon>
        <taxon>environmental samples</taxon>
    </lineage>
</organism>
<dbReference type="Pfam" id="PF01042">
    <property type="entry name" value="Ribonuc_L-PSP"/>
    <property type="match status" value="1"/>
</dbReference>
<sequence>MKIVSTNNAPQAIGPYSQAIAVNGTIYTSGQIALLPDGTMLTSGVEEQTEQVMKNLTAVLGEGGAGLNDVIKTTIFLADMDDFLKVNEVYAKYFGSHKPARSTVAVKTLPKNALVEIECIALGEAHVNFG</sequence>
<dbReference type="CDD" id="cd00448">
    <property type="entry name" value="YjgF_YER057c_UK114_family"/>
    <property type="match status" value="1"/>
</dbReference>
<comment type="similarity">
    <text evidence="1">Belongs to the RutC family.</text>
</comment>
<accession>A0A6S6RWQ3</accession>
<dbReference type="NCBIfam" id="TIGR00004">
    <property type="entry name" value="Rid family detoxifying hydrolase"/>
    <property type="match status" value="1"/>
</dbReference>
<dbReference type="GO" id="GO:0019239">
    <property type="term" value="F:deaminase activity"/>
    <property type="evidence" value="ECO:0007669"/>
    <property type="project" value="TreeGrafter"/>
</dbReference>
<dbReference type="PANTHER" id="PTHR11803">
    <property type="entry name" value="2-IMINOBUTANOATE/2-IMINOPROPANOATE DEAMINASE RIDA"/>
    <property type="match status" value="1"/>
</dbReference>
<proteinExistence type="inferred from homology"/>
<dbReference type="InterPro" id="IPR019897">
    <property type="entry name" value="RidA_CS"/>
</dbReference>
<protein>
    <submittedName>
        <fullName evidence="2">Endoribonuclease L-PSP</fullName>
    </submittedName>
</protein>
<dbReference type="FunFam" id="3.30.1330.40:FF:000001">
    <property type="entry name" value="L-PSP family endoribonuclease"/>
    <property type="match status" value="1"/>
</dbReference>
<dbReference type="InterPro" id="IPR006056">
    <property type="entry name" value="RidA"/>
</dbReference>